<dbReference type="RefSeq" id="WP_212013924.1">
    <property type="nucleotide sequence ID" value="NZ_JAAFYZ010000110.1"/>
</dbReference>
<reference evidence="1 2" key="1">
    <citation type="submission" date="2020-02" db="EMBL/GenBank/DDBJ databases">
        <title>Acidophilic actinobacteria isolated from forest soil.</title>
        <authorList>
            <person name="Golinska P."/>
        </authorList>
    </citation>
    <scope>NUCLEOTIDE SEQUENCE [LARGE SCALE GENOMIC DNA]</scope>
    <source>
        <strain evidence="1 2">NL8</strain>
    </source>
</reference>
<dbReference type="EMBL" id="JAAFYZ010000110">
    <property type="protein sequence ID" value="MBS2550664.1"/>
    <property type="molecule type" value="Genomic_DNA"/>
</dbReference>
<accession>A0ABS5KXF6</accession>
<evidence type="ECO:0008006" key="3">
    <source>
        <dbReference type="Google" id="ProtNLM"/>
    </source>
</evidence>
<evidence type="ECO:0000313" key="2">
    <source>
        <dbReference type="Proteomes" id="UP000730482"/>
    </source>
</evidence>
<sequence>MMTDGGTVKVTAEAHLHIGQLLNLLQGPLGDVLSQITSHGLALTDPAVWEGPAASLFSSTIWPAAQQQLDTVRATLMELQQQVGGVLGNVTQAGSGGGLPVVGSLPVVGGLVNGLTSGL</sequence>
<protein>
    <recommendedName>
        <fullName evidence="3">WXG100 family type VII secretion target</fullName>
    </recommendedName>
</protein>
<name>A0ABS5KXF6_9ACTN</name>
<keyword evidence="2" id="KW-1185">Reference proteome</keyword>
<gene>
    <name evidence="1" type="ORF">KGQ19_27710</name>
</gene>
<dbReference type="Proteomes" id="UP000730482">
    <property type="component" value="Unassembled WGS sequence"/>
</dbReference>
<comment type="caution">
    <text evidence="1">The sequence shown here is derived from an EMBL/GenBank/DDBJ whole genome shotgun (WGS) entry which is preliminary data.</text>
</comment>
<evidence type="ECO:0000313" key="1">
    <source>
        <dbReference type="EMBL" id="MBS2550664.1"/>
    </source>
</evidence>
<organism evidence="1 2">
    <name type="scientific">Catenulispora pinistramenti</name>
    <dbReference type="NCBI Taxonomy" id="2705254"/>
    <lineage>
        <taxon>Bacteria</taxon>
        <taxon>Bacillati</taxon>
        <taxon>Actinomycetota</taxon>
        <taxon>Actinomycetes</taxon>
        <taxon>Catenulisporales</taxon>
        <taxon>Catenulisporaceae</taxon>
        <taxon>Catenulispora</taxon>
    </lineage>
</organism>
<proteinExistence type="predicted"/>